<reference evidence="3 4" key="1">
    <citation type="submission" date="2020-08" db="EMBL/GenBank/DDBJ databases">
        <title>Genomic Encyclopedia of Type Strains, Phase IV (KMG-IV): sequencing the most valuable type-strain genomes for metagenomic binning, comparative biology and taxonomic classification.</title>
        <authorList>
            <person name="Goeker M."/>
        </authorList>
    </citation>
    <scope>NUCLEOTIDE SEQUENCE [LARGE SCALE GENOMIC DNA]</scope>
    <source>
        <strain evidence="3 4">DSM 22198</strain>
    </source>
</reference>
<keyword evidence="1" id="KW-0479">Metal-binding</keyword>
<dbReference type="InterPro" id="IPR004360">
    <property type="entry name" value="Glyas_Fos-R_dOase_dom"/>
</dbReference>
<dbReference type="PANTHER" id="PTHR43048:SF5">
    <property type="entry name" value="BLR5325 PROTEIN"/>
    <property type="match status" value="1"/>
</dbReference>
<dbReference type="GO" id="GO:0046872">
    <property type="term" value="F:metal ion binding"/>
    <property type="evidence" value="ECO:0007669"/>
    <property type="project" value="UniProtKB-KW"/>
</dbReference>
<dbReference type="Proteomes" id="UP000539175">
    <property type="component" value="Unassembled WGS sequence"/>
</dbReference>
<organism evidence="3 4">
    <name type="scientific">Nitrospirillum iridis</name>
    <dbReference type="NCBI Taxonomy" id="765888"/>
    <lineage>
        <taxon>Bacteria</taxon>
        <taxon>Pseudomonadati</taxon>
        <taxon>Pseudomonadota</taxon>
        <taxon>Alphaproteobacteria</taxon>
        <taxon>Rhodospirillales</taxon>
        <taxon>Azospirillaceae</taxon>
        <taxon>Nitrospirillum</taxon>
    </lineage>
</organism>
<dbReference type="PANTHER" id="PTHR43048">
    <property type="entry name" value="METHYLMALONYL-COA EPIMERASE"/>
    <property type="match status" value="1"/>
</dbReference>
<evidence type="ECO:0000313" key="4">
    <source>
        <dbReference type="Proteomes" id="UP000539175"/>
    </source>
</evidence>
<proteinExistence type="predicted"/>
<dbReference type="Pfam" id="PF00903">
    <property type="entry name" value="Glyoxalase"/>
    <property type="match status" value="1"/>
</dbReference>
<keyword evidence="4" id="KW-1185">Reference proteome</keyword>
<evidence type="ECO:0000256" key="1">
    <source>
        <dbReference type="ARBA" id="ARBA00022723"/>
    </source>
</evidence>
<accession>A0A7X0AYD6</accession>
<protein>
    <submittedName>
        <fullName evidence="3">Methylmalonyl-CoA/ethylmalonyl-CoA epimerase</fullName>
        <ecNumber evidence="3">5.1.99.1</ecNumber>
    </submittedName>
</protein>
<dbReference type="GO" id="GO:0004493">
    <property type="term" value="F:methylmalonyl-CoA epimerase activity"/>
    <property type="evidence" value="ECO:0007669"/>
    <property type="project" value="UniProtKB-EC"/>
</dbReference>
<dbReference type="Gene3D" id="3.10.180.10">
    <property type="entry name" value="2,3-Dihydroxybiphenyl 1,2-Dioxygenase, domain 1"/>
    <property type="match status" value="1"/>
</dbReference>
<dbReference type="PROSITE" id="PS51819">
    <property type="entry name" value="VOC"/>
    <property type="match status" value="1"/>
</dbReference>
<name>A0A7X0AYD6_9PROT</name>
<dbReference type="SUPFAM" id="SSF54593">
    <property type="entry name" value="Glyoxalase/Bleomycin resistance protein/Dihydroxybiphenyl dioxygenase"/>
    <property type="match status" value="1"/>
</dbReference>
<dbReference type="GO" id="GO:0046491">
    <property type="term" value="P:L-methylmalonyl-CoA metabolic process"/>
    <property type="evidence" value="ECO:0007669"/>
    <property type="project" value="TreeGrafter"/>
</dbReference>
<feature type="domain" description="VOC" evidence="2">
    <location>
        <begin position="7"/>
        <end position="134"/>
    </location>
</feature>
<dbReference type="InterPro" id="IPR037523">
    <property type="entry name" value="VOC_core"/>
</dbReference>
<dbReference type="RefSeq" id="WP_184799002.1">
    <property type="nucleotide sequence ID" value="NZ_JACIIZ010000003.1"/>
</dbReference>
<dbReference type="EC" id="5.1.99.1" evidence="3"/>
<dbReference type="InterPro" id="IPR051785">
    <property type="entry name" value="MMCE/EMCE_epimerase"/>
</dbReference>
<dbReference type="AlphaFoldDB" id="A0A7X0AYD6"/>
<keyword evidence="3" id="KW-0413">Isomerase</keyword>
<comment type="caution">
    <text evidence="3">The sequence shown here is derived from an EMBL/GenBank/DDBJ whole genome shotgun (WGS) entry which is preliminary data.</text>
</comment>
<gene>
    <name evidence="3" type="ORF">FHS74_001501</name>
</gene>
<evidence type="ECO:0000259" key="2">
    <source>
        <dbReference type="PROSITE" id="PS51819"/>
    </source>
</evidence>
<evidence type="ECO:0000313" key="3">
    <source>
        <dbReference type="EMBL" id="MBB6250956.1"/>
    </source>
</evidence>
<dbReference type="EMBL" id="JACIIZ010000003">
    <property type="protein sequence ID" value="MBB6250956.1"/>
    <property type="molecule type" value="Genomic_DNA"/>
</dbReference>
<sequence length="144" mass="16536">MPTYQYWHHHGAISVPDLEAAIAWYDSVLGFKLERRIRIDAIPADVAFVRNGPLRMEIFQVPEAHPLPDERRIPNQDLKTHGNKHVSFATDDVHALADELRRRGADIVFVADFEWGSNVFLRDNAGNLIEFVQEKPETETRAHL</sequence>
<dbReference type="InterPro" id="IPR029068">
    <property type="entry name" value="Glyas_Bleomycin-R_OHBP_Dase"/>
</dbReference>